<comment type="caution">
    <text evidence="2">The sequence shown here is derived from an EMBL/GenBank/DDBJ whole genome shotgun (WGS) entry which is preliminary data.</text>
</comment>
<sequence length="209" mass="22704">MAALAKAVLIDTGSGEHVPVMYNPEEYRLEQGNEIAEIPIPGRATPPVQYVRGRSRTLSMELFFDTYERGGTDRDVRGPVRRILDLLAQRPSTHAPPVLLFVMGSMSFRCVLVQADQRYTMFAEDGTPVRAALSVRLQEYATAEVTVEQGLFVGPPAVHTLAGGDTLAGLAATYLGDPARWRELATENGIVDPIALPSGTTLRIPGVTR</sequence>
<dbReference type="InterPro" id="IPR018392">
    <property type="entry name" value="LysM"/>
</dbReference>
<dbReference type="OrthoDB" id="9815939at2"/>
<accession>A0A4R1HNU2</accession>
<dbReference type="Proteomes" id="UP000295560">
    <property type="component" value="Unassembled WGS sequence"/>
</dbReference>
<dbReference type="AlphaFoldDB" id="A0A4R1HNU2"/>
<dbReference type="InterPro" id="IPR045361">
    <property type="entry name" value="CIS_tube_prot_N"/>
</dbReference>
<protein>
    <recommendedName>
        <fullName evidence="1">LysM domain-containing protein</fullName>
    </recommendedName>
</protein>
<organism evidence="2 3">
    <name type="scientific">Pseudonocardia endophytica</name>
    <dbReference type="NCBI Taxonomy" id="401976"/>
    <lineage>
        <taxon>Bacteria</taxon>
        <taxon>Bacillati</taxon>
        <taxon>Actinomycetota</taxon>
        <taxon>Actinomycetes</taxon>
        <taxon>Pseudonocardiales</taxon>
        <taxon>Pseudonocardiaceae</taxon>
        <taxon>Pseudonocardia</taxon>
    </lineage>
</organism>
<reference evidence="2 3" key="1">
    <citation type="submission" date="2019-03" db="EMBL/GenBank/DDBJ databases">
        <title>Sequencing the genomes of 1000 actinobacteria strains.</title>
        <authorList>
            <person name="Klenk H.-P."/>
        </authorList>
    </citation>
    <scope>NUCLEOTIDE SEQUENCE [LARGE SCALE GENOMIC DNA]</scope>
    <source>
        <strain evidence="2 3">DSM 44969</strain>
    </source>
</reference>
<proteinExistence type="predicted"/>
<gene>
    <name evidence="2" type="ORF">EV378_6882</name>
</gene>
<dbReference type="Gene3D" id="3.10.350.10">
    <property type="entry name" value="LysM domain"/>
    <property type="match status" value="1"/>
</dbReference>
<name>A0A4R1HNU2_PSEEN</name>
<dbReference type="PROSITE" id="PS51782">
    <property type="entry name" value="LYSM"/>
    <property type="match status" value="1"/>
</dbReference>
<evidence type="ECO:0000313" key="3">
    <source>
        <dbReference type="Proteomes" id="UP000295560"/>
    </source>
</evidence>
<keyword evidence="3" id="KW-1185">Reference proteome</keyword>
<feature type="domain" description="LysM" evidence="1">
    <location>
        <begin position="157"/>
        <end position="204"/>
    </location>
</feature>
<dbReference type="InterPro" id="IPR036779">
    <property type="entry name" value="LysM_dom_sf"/>
</dbReference>
<dbReference type="RefSeq" id="WP_132432020.1">
    <property type="nucleotide sequence ID" value="NZ_SMFZ01000002.1"/>
</dbReference>
<dbReference type="EMBL" id="SMFZ01000002">
    <property type="protein sequence ID" value="TCK22871.1"/>
    <property type="molecule type" value="Genomic_DNA"/>
</dbReference>
<dbReference type="Pfam" id="PF19266">
    <property type="entry name" value="CIS_tube"/>
    <property type="match status" value="1"/>
</dbReference>
<evidence type="ECO:0000313" key="2">
    <source>
        <dbReference type="EMBL" id="TCK22871.1"/>
    </source>
</evidence>
<evidence type="ECO:0000259" key="1">
    <source>
        <dbReference type="PROSITE" id="PS51782"/>
    </source>
</evidence>